<keyword evidence="2" id="KW-0808">Transferase</keyword>
<evidence type="ECO:0000313" key="2">
    <source>
        <dbReference type="EMBL" id="GKT31706.1"/>
    </source>
</evidence>
<protein>
    <submittedName>
        <fullName evidence="2">Aminotransferase class IV like protein</fullName>
    </submittedName>
</protein>
<name>A0ABQ5KGS0_9EUKA</name>
<feature type="compositionally biased region" description="Basic and acidic residues" evidence="1">
    <location>
        <begin position="507"/>
        <end position="523"/>
    </location>
</feature>
<comment type="caution">
    <text evidence="2">The sequence shown here is derived from an EMBL/GenBank/DDBJ whole genome shotgun (WGS) entry which is preliminary data.</text>
</comment>
<dbReference type="InterPro" id="IPR001544">
    <property type="entry name" value="Aminotrans_IV"/>
</dbReference>
<gene>
    <name evidence="2" type="ORF">ADUPG1_006077</name>
</gene>
<organism evidence="2 3">
    <name type="scientific">Aduncisulcus paluster</name>
    <dbReference type="NCBI Taxonomy" id="2918883"/>
    <lineage>
        <taxon>Eukaryota</taxon>
        <taxon>Metamonada</taxon>
        <taxon>Carpediemonas-like organisms</taxon>
        <taxon>Aduncisulcus</taxon>
    </lineage>
</organism>
<dbReference type="InterPro" id="IPR043132">
    <property type="entry name" value="BCAT-like_C"/>
</dbReference>
<proteinExistence type="predicted"/>
<dbReference type="PANTHER" id="PTHR47703">
    <property type="entry name" value="D-AMINOACID AMINOTRANSFERASE-LIKE PLP-DEPENDENT ENZYMES SUPERFAMILY PROTEIN"/>
    <property type="match status" value="1"/>
</dbReference>
<feature type="compositionally biased region" description="Acidic residues" evidence="1">
    <location>
        <begin position="556"/>
        <end position="568"/>
    </location>
</feature>
<dbReference type="PANTHER" id="PTHR47703:SF2">
    <property type="entry name" value="D-AMINOACID AMINOTRANSFERASE-LIKE PLP-DEPENDENT ENZYMES SUPERFAMILY PROTEIN"/>
    <property type="match status" value="1"/>
</dbReference>
<dbReference type="Pfam" id="PF01063">
    <property type="entry name" value="Aminotran_4"/>
    <property type="match status" value="1"/>
</dbReference>
<feature type="region of interest" description="Disordered" evidence="1">
    <location>
        <begin position="425"/>
        <end position="472"/>
    </location>
</feature>
<accession>A0ABQ5KGS0</accession>
<dbReference type="Gene3D" id="3.20.10.10">
    <property type="entry name" value="D-amino Acid Aminotransferase, subunit A, domain 2"/>
    <property type="match status" value="1"/>
</dbReference>
<dbReference type="GO" id="GO:0008483">
    <property type="term" value="F:transaminase activity"/>
    <property type="evidence" value="ECO:0007669"/>
    <property type="project" value="UniProtKB-KW"/>
</dbReference>
<evidence type="ECO:0000256" key="1">
    <source>
        <dbReference type="SAM" id="MobiDB-lite"/>
    </source>
</evidence>
<keyword evidence="2" id="KW-0032">Aminotransferase</keyword>
<reference evidence="2" key="1">
    <citation type="submission" date="2022-03" db="EMBL/GenBank/DDBJ databases">
        <title>Draft genome sequence of Aduncisulcus paluster, a free-living microaerophilic Fornicata.</title>
        <authorList>
            <person name="Yuyama I."/>
            <person name="Kume K."/>
            <person name="Tamura T."/>
            <person name="Inagaki Y."/>
            <person name="Hashimoto T."/>
        </authorList>
    </citation>
    <scope>NUCLEOTIDE SEQUENCE</scope>
    <source>
        <strain evidence="2">NY0171</strain>
    </source>
</reference>
<dbReference type="SUPFAM" id="SSF56752">
    <property type="entry name" value="D-aminoacid aminotransferase-like PLP-dependent enzymes"/>
    <property type="match status" value="1"/>
</dbReference>
<evidence type="ECO:0000313" key="3">
    <source>
        <dbReference type="Proteomes" id="UP001057375"/>
    </source>
</evidence>
<dbReference type="EMBL" id="BQXS01009722">
    <property type="protein sequence ID" value="GKT31706.1"/>
    <property type="molecule type" value="Genomic_DNA"/>
</dbReference>
<sequence length="568" mass="63075">MQAFDAFPNFSVEYDLKNQLKICCGSSSRTSKQFLADHAESVYTTLIHHGKHGIFLFDKHVIRLHYGVSRKSPPDSFVETFESLRERLLQILSKMAEVFAFKLVTSQRDVDYDAHMTRDEMIVETQKLSVQAKELVKTLNLRYYIVCYPRIFQTLPHKSSSISGSQHRSIFSPNLPDRLSPDSEGSYFHTPLAVYMEMIPPVGMSADPKRYGGGMCGVAVLGSRMGRDSPSIKDAKWVEERKKLSRYFDIQHNVEDIILLNPDDQNSLLEGLSSNIVVLHDNGVIQTADKNILQGTMRTIVLEAAQTLGHRIDLSPPLLSECSSWLCVFVCSTSRIVVPLGVVCVCDIKGHVLKRIKLQPKHRLVSKFIVGVRDALYDVKAGGMMSIDNSEEERILHDRAVTFGLSSPSADGCAEAKESAIIVREDGGGSGFSSAGRKDEDESTHMAGGGDSGVTAKGGSTDGGRAAGMHSEGLVGEGEKDHHIYPSEIVKFTRLEACTFFEDRATRRDERQRRFEERTRKDYGSASRSKKSQQSVGTTGKGTMHGHSEETSQDSNQEEFESDTDSFE</sequence>
<dbReference type="InterPro" id="IPR036038">
    <property type="entry name" value="Aminotransferase-like"/>
</dbReference>
<dbReference type="Proteomes" id="UP001057375">
    <property type="component" value="Unassembled WGS sequence"/>
</dbReference>
<keyword evidence="3" id="KW-1185">Reference proteome</keyword>
<feature type="region of interest" description="Disordered" evidence="1">
    <location>
        <begin position="507"/>
        <end position="568"/>
    </location>
</feature>